<keyword evidence="3" id="KW-1185">Reference proteome</keyword>
<protein>
    <submittedName>
        <fullName evidence="2">Uncharacterized protein</fullName>
    </submittedName>
</protein>
<accession>A0ABV5SX28</accession>
<dbReference type="EMBL" id="JBHMBL010000003">
    <property type="protein sequence ID" value="MFB9643629.1"/>
    <property type="molecule type" value="Genomic_DNA"/>
</dbReference>
<evidence type="ECO:0000313" key="2">
    <source>
        <dbReference type="EMBL" id="MFB9643629.1"/>
    </source>
</evidence>
<comment type="caution">
    <text evidence="2">The sequence shown here is derived from an EMBL/GenBank/DDBJ whole genome shotgun (WGS) entry which is preliminary data.</text>
</comment>
<feature type="transmembrane region" description="Helical" evidence="1">
    <location>
        <begin position="52"/>
        <end position="73"/>
    </location>
</feature>
<reference evidence="2 3" key="1">
    <citation type="submission" date="2024-09" db="EMBL/GenBank/DDBJ databases">
        <authorList>
            <person name="Sun Q."/>
            <person name="Mori K."/>
        </authorList>
    </citation>
    <scope>NUCLEOTIDE SEQUENCE [LARGE SCALE GENOMIC DNA]</scope>
    <source>
        <strain evidence="2 3">JCM 14321</strain>
    </source>
</reference>
<name>A0ABV5SX28_9MICO</name>
<sequence length="189" mass="19073">MRSLLLAGWAVTGGAMLLGLWLAWSVNSEFSYYSGIVDQSAENLRVLGWALAPALLMGGAVGAVVVTGVAANLHDGTRSADAAGAPRFRRGPAWWALAAIVAAAVVLIAWAVALSAEGNAAGSGLQFTPEGNVSDDQQAKLNTMALGQVAQMLIGPLASAAVAALVALVVIEVGRAARGEPRRAGSDAG</sequence>
<proteinExistence type="predicted"/>
<gene>
    <name evidence="2" type="ORF">ACFFQV_15155</name>
</gene>
<keyword evidence="1" id="KW-1133">Transmembrane helix</keyword>
<dbReference type="RefSeq" id="WP_157425397.1">
    <property type="nucleotide sequence ID" value="NZ_BAAANI010000003.1"/>
</dbReference>
<evidence type="ECO:0000313" key="3">
    <source>
        <dbReference type="Proteomes" id="UP001589667"/>
    </source>
</evidence>
<feature type="transmembrane region" description="Helical" evidence="1">
    <location>
        <begin position="153"/>
        <end position="173"/>
    </location>
</feature>
<organism evidence="2 3">
    <name type="scientific">Agromyces lapidis</name>
    <dbReference type="NCBI Taxonomy" id="279574"/>
    <lineage>
        <taxon>Bacteria</taxon>
        <taxon>Bacillati</taxon>
        <taxon>Actinomycetota</taxon>
        <taxon>Actinomycetes</taxon>
        <taxon>Micrococcales</taxon>
        <taxon>Microbacteriaceae</taxon>
        <taxon>Agromyces</taxon>
    </lineage>
</organism>
<feature type="transmembrane region" description="Helical" evidence="1">
    <location>
        <begin position="94"/>
        <end position="113"/>
    </location>
</feature>
<evidence type="ECO:0000256" key="1">
    <source>
        <dbReference type="SAM" id="Phobius"/>
    </source>
</evidence>
<keyword evidence="1" id="KW-0812">Transmembrane</keyword>
<keyword evidence="1" id="KW-0472">Membrane</keyword>
<dbReference type="Proteomes" id="UP001589667">
    <property type="component" value="Unassembled WGS sequence"/>
</dbReference>